<dbReference type="Pfam" id="PF13041">
    <property type="entry name" value="PPR_2"/>
    <property type="match status" value="2"/>
</dbReference>
<dbReference type="GO" id="GO:0009451">
    <property type="term" value="P:RNA modification"/>
    <property type="evidence" value="ECO:0007669"/>
    <property type="project" value="InterPro"/>
</dbReference>
<dbReference type="PANTHER" id="PTHR47926:SF410">
    <property type="entry name" value="(WILD MALAYSIAN BANANA) HYPOTHETICAL PROTEIN"/>
    <property type="match status" value="1"/>
</dbReference>
<feature type="repeat" description="PPR" evidence="3">
    <location>
        <begin position="345"/>
        <end position="375"/>
    </location>
</feature>
<comment type="similarity">
    <text evidence="1">Belongs to the PPR family. PCMP-H subfamily.</text>
</comment>
<dbReference type="Proteomes" id="UP000813463">
    <property type="component" value="Chromosome 5"/>
</dbReference>
<dbReference type="PANTHER" id="PTHR47926">
    <property type="entry name" value="PENTATRICOPEPTIDE REPEAT-CONTAINING PROTEIN"/>
    <property type="match status" value="1"/>
</dbReference>
<dbReference type="Pfam" id="PF20431">
    <property type="entry name" value="E_motif"/>
    <property type="match status" value="1"/>
</dbReference>
<dbReference type="InterPro" id="IPR002885">
    <property type="entry name" value="PPR_rpt"/>
</dbReference>
<evidence type="ECO:0000313" key="5">
    <source>
        <dbReference type="Proteomes" id="UP000813463"/>
    </source>
</evidence>
<dbReference type="AlphaFoldDB" id="A0A9R0IWQ6"/>
<dbReference type="KEGG" id="soe:110795651"/>
<dbReference type="RefSeq" id="XP_021856368.2">
    <property type="nucleotide sequence ID" value="XM_022000676.2"/>
</dbReference>
<dbReference type="Pfam" id="PF01535">
    <property type="entry name" value="PPR"/>
    <property type="match status" value="7"/>
</dbReference>
<reference evidence="6" key="2">
    <citation type="submission" date="2025-08" db="UniProtKB">
        <authorList>
            <consortium name="RefSeq"/>
        </authorList>
    </citation>
    <scope>IDENTIFICATION</scope>
    <source>
        <tissue evidence="6">Leaf</tissue>
    </source>
</reference>
<feature type="repeat" description="PPR" evidence="3">
    <location>
        <begin position="119"/>
        <end position="154"/>
    </location>
</feature>
<name>A0A9R0IWQ6_SPIOL</name>
<keyword evidence="5" id="KW-1185">Reference proteome</keyword>
<reference evidence="5" key="1">
    <citation type="journal article" date="2021" name="Nat. Commun.">
        <title>Genomic analyses provide insights into spinach domestication and the genetic basis of agronomic traits.</title>
        <authorList>
            <person name="Cai X."/>
            <person name="Sun X."/>
            <person name="Xu C."/>
            <person name="Sun H."/>
            <person name="Wang X."/>
            <person name="Ge C."/>
            <person name="Zhang Z."/>
            <person name="Wang Q."/>
            <person name="Fei Z."/>
            <person name="Jiao C."/>
            <person name="Wang Q."/>
        </authorList>
    </citation>
    <scope>NUCLEOTIDE SEQUENCE [LARGE SCALE GENOMIC DNA]</scope>
    <source>
        <strain evidence="5">cv. Varoflay</strain>
    </source>
</reference>
<feature type="repeat" description="PPR" evidence="3">
    <location>
        <begin position="376"/>
        <end position="410"/>
    </location>
</feature>
<proteinExistence type="inferred from homology"/>
<feature type="domain" description="DYW" evidence="4">
    <location>
        <begin position="591"/>
        <end position="683"/>
    </location>
</feature>
<evidence type="ECO:0000313" key="6">
    <source>
        <dbReference type="RefSeq" id="XP_021856368.2"/>
    </source>
</evidence>
<dbReference type="SUPFAM" id="SSF48452">
    <property type="entry name" value="TPR-like"/>
    <property type="match status" value="1"/>
</dbReference>
<evidence type="ECO:0000256" key="1">
    <source>
        <dbReference type="ARBA" id="ARBA00006643"/>
    </source>
</evidence>
<dbReference type="NCBIfam" id="TIGR00756">
    <property type="entry name" value="PPR"/>
    <property type="match status" value="6"/>
</dbReference>
<dbReference type="Gene3D" id="1.25.40.10">
    <property type="entry name" value="Tetratricopeptide repeat domain"/>
    <property type="match status" value="4"/>
</dbReference>
<dbReference type="GO" id="GO:0003723">
    <property type="term" value="F:RNA binding"/>
    <property type="evidence" value="ECO:0007669"/>
    <property type="project" value="InterPro"/>
</dbReference>
<dbReference type="PROSITE" id="PS51375">
    <property type="entry name" value="PPR"/>
    <property type="match status" value="5"/>
</dbReference>
<evidence type="ECO:0000259" key="4">
    <source>
        <dbReference type="Pfam" id="PF14432"/>
    </source>
</evidence>
<evidence type="ECO:0000256" key="3">
    <source>
        <dbReference type="PROSITE-ProRule" id="PRU00708"/>
    </source>
</evidence>
<gene>
    <name evidence="6" type="primary">LOC110795651</name>
</gene>
<dbReference type="InterPro" id="IPR046960">
    <property type="entry name" value="PPR_At4g14850-like_plant"/>
</dbReference>
<protein>
    <submittedName>
        <fullName evidence="6">Pentatricopeptide repeat-containing protein At4g16835, mitochondrial</fullName>
    </submittedName>
</protein>
<dbReference type="Pfam" id="PF14432">
    <property type="entry name" value="DYW_deaminase"/>
    <property type="match status" value="1"/>
</dbReference>
<dbReference type="InterPro" id="IPR046848">
    <property type="entry name" value="E_motif"/>
</dbReference>
<dbReference type="InterPro" id="IPR032867">
    <property type="entry name" value="DYW_dom"/>
</dbReference>
<feature type="repeat" description="PPR" evidence="3">
    <location>
        <begin position="275"/>
        <end position="309"/>
    </location>
</feature>
<dbReference type="GO" id="GO:0008270">
    <property type="term" value="F:zinc ion binding"/>
    <property type="evidence" value="ECO:0007669"/>
    <property type="project" value="InterPro"/>
</dbReference>
<dbReference type="InterPro" id="IPR011990">
    <property type="entry name" value="TPR-like_helical_dom_sf"/>
</dbReference>
<dbReference type="GeneID" id="110795651"/>
<keyword evidence="2" id="KW-0677">Repeat</keyword>
<accession>A0A9R0IWQ6</accession>
<organism evidence="5 6">
    <name type="scientific">Spinacia oleracea</name>
    <name type="common">Spinach</name>
    <dbReference type="NCBI Taxonomy" id="3562"/>
    <lineage>
        <taxon>Eukaryota</taxon>
        <taxon>Viridiplantae</taxon>
        <taxon>Streptophyta</taxon>
        <taxon>Embryophyta</taxon>
        <taxon>Tracheophyta</taxon>
        <taxon>Spermatophyta</taxon>
        <taxon>Magnoliopsida</taxon>
        <taxon>eudicotyledons</taxon>
        <taxon>Gunneridae</taxon>
        <taxon>Pentapetalae</taxon>
        <taxon>Caryophyllales</taxon>
        <taxon>Chenopodiaceae</taxon>
        <taxon>Chenopodioideae</taxon>
        <taxon>Anserineae</taxon>
        <taxon>Spinacia</taxon>
    </lineage>
</organism>
<feature type="repeat" description="PPR" evidence="3">
    <location>
        <begin position="182"/>
        <end position="216"/>
    </location>
</feature>
<sequence>MNHLVHNISLKPHSFLSYYYVIFSHIREPISFFSTFTTKNPDVNKNPDQFPSKVHPHSLNSSNLVPPNYIKPKISNSNLSSNNGQYFDIISSNRMITRYIRSADIESALRVFYNMPVKNTITWNSLLAGYCRKPGMLAEARQLFDEIPEPDIFSFNTMLSCYLRNSDVDGARLFFEKMPVKDIASWNTMVSGFAENGLMEETERLFTAMPERNSVSWNVMISGYAECGDLDSAMRLFRIDPFKSVVARTALITGYMKIGMVELAERMYEEMDMKSSITCNAMISGYVANSRPEDAVNLFKMMVESRVEPNPLTMTSVLLGCSNLSALILGKQIHQFVYKSPFYRDTTVRTSLLSMYSKCGVLEDAWKLFTEMPMKDMVTWNAMISGYATHGLSQRSLALFKKMASEKIKPDWITFVAVLSACNHVGLVDLGMQYFDSMHKVYGVRPKLEHYICMVDLLGRAGKLKEATDLITQMPFKPNAAIFGSLLGASRIHKNIELAEFAANNLLQVDPTNAGAYVQLANVYAAKKRWDNVSRVWKSMKSNNVVKMPGYSWIEIKNIVHEFRSSDRVHPELPVIHEKLDELEGKMKLAGYVPDFEFALHDIGAEQKQKLLLWHGEKLAVAYGLIKVPRGLPIRVFKNLRVCGDCHRALKFISAIEGREIIVRDNTRFHHFKDGSCSCGDYW</sequence>
<evidence type="ECO:0000256" key="2">
    <source>
        <dbReference type="ARBA" id="ARBA00022737"/>
    </source>
</evidence>